<name>A0AAD4GU06_ASPNN</name>
<accession>A0AAD4GU06</accession>
<proteinExistence type="predicted"/>
<dbReference type="AlphaFoldDB" id="A0AAD4GU06"/>
<organism evidence="1 2">
    <name type="scientific">Aspergillus nanangensis</name>
    <dbReference type="NCBI Taxonomy" id="2582783"/>
    <lineage>
        <taxon>Eukaryota</taxon>
        <taxon>Fungi</taxon>
        <taxon>Dikarya</taxon>
        <taxon>Ascomycota</taxon>
        <taxon>Pezizomycotina</taxon>
        <taxon>Eurotiomycetes</taxon>
        <taxon>Eurotiomycetidae</taxon>
        <taxon>Eurotiales</taxon>
        <taxon>Aspergillaceae</taxon>
        <taxon>Aspergillus</taxon>
        <taxon>Aspergillus subgen. Circumdati</taxon>
    </lineage>
</organism>
<reference evidence="1" key="1">
    <citation type="journal article" date="2019" name="Beilstein J. Org. Chem.">
        <title>Nanangenines: drimane sesquiterpenoids as the dominant metabolite cohort of a novel Australian fungus, Aspergillus nanangensis.</title>
        <authorList>
            <person name="Lacey H.J."/>
            <person name="Gilchrist C.L.M."/>
            <person name="Crombie A."/>
            <person name="Kalaitzis J.A."/>
            <person name="Vuong D."/>
            <person name="Rutledge P.J."/>
            <person name="Turner P."/>
            <person name="Pitt J.I."/>
            <person name="Lacey E."/>
            <person name="Chooi Y.H."/>
            <person name="Piggott A.M."/>
        </authorList>
    </citation>
    <scope>NUCLEOTIDE SEQUENCE</scope>
    <source>
        <strain evidence="1">MST-FP2251</strain>
    </source>
</reference>
<reference evidence="1" key="2">
    <citation type="submission" date="2020-02" db="EMBL/GenBank/DDBJ databases">
        <authorList>
            <person name="Gilchrist C.L.M."/>
            <person name="Chooi Y.-H."/>
        </authorList>
    </citation>
    <scope>NUCLEOTIDE SEQUENCE</scope>
    <source>
        <strain evidence="1">MST-FP2251</strain>
    </source>
</reference>
<dbReference type="Proteomes" id="UP001194746">
    <property type="component" value="Unassembled WGS sequence"/>
</dbReference>
<sequence length="127" mass="14395">MRTSNIINTVLGLSTLTAAVKRIKLRAVDTDGREMIINIPLNMGCQRTGLERQDASRNAPLNIRYAEKDYRDRIFSTVEAYWYDGNIWCEINENERCAGCGETIEMGDEIDWEGPILGAACYSWGRV</sequence>
<comment type="caution">
    <text evidence="1">The sequence shown here is derived from an EMBL/GenBank/DDBJ whole genome shotgun (WGS) entry which is preliminary data.</text>
</comment>
<keyword evidence="2" id="KW-1185">Reference proteome</keyword>
<protein>
    <submittedName>
        <fullName evidence="1">Uncharacterized protein</fullName>
    </submittedName>
</protein>
<gene>
    <name evidence="1" type="ORF">FE257_007654</name>
</gene>
<dbReference type="EMBL" id="VCAU01000039">
    <property type="protein sequence ID" value="KAF9889165.1"/>
    <property type="molecule type" value="Genomic_DNA"/>
</dbReference>
<evidence type="ECO:0000313" key="1">
    <source>
        <dbReference type="EMBL" id="KAF9889165.1"/>
    </source>
</evidence>
<evidence type="ECO:0000313" key="2">
    <source>
        <dbReference type="Proteomes" id="UP001194746"/>
    </source>
</evidence>